<gene>
    <name evidence="2" type="ORF">CRG98_008913</name>
</gene>
<feature type="compositionally biased region" description="Polar residues" evidence="1">
    <location>
        <begin position="124"/>
        <end position="141"/>
    </location>
</feature>
<keyword evidence="3" id="KW-1185">Reference proteome</keyword>
<sequence length="171" mass="18927">MSRVLCAIAFKGYGRATTVEVRSQWRVKLPTTPTNLWIVALRSSTMRATGDFATNPWECALACLAIPISPVKQPPSPFPSQEDTAKSSATKSTGMAKMFALNSTTHEESSVELPEPTAEKHTRLATTSPQPQPAGTSSLQPRENDKEKAEEYMHNESTKEFDEFLRKLKDI</sequence>
<reference evidence="2 3" key="1">
    <citation type="submission" date="2017-11" db="EMBL/GenBank/DDBJ databases">
        <title>De-novo sequencing of pomegranate (Punica granatum L.) genome.</title>
        <authorList>
            <person name="Akparov Z."/>
            <person name="Amiraslanov A."/>
            <person name="Hajiyeva S."/>
            <person name="Abbasov M."/>
            <person name="Kaur K."/>
            <person name="Hamwieh A."/>
            <person name="Solovyev V."/>
            <person name="Salamov A."/>
            <person name="Braich B."/>
            <person name="Kosarev P."/>
            <person name="Mahmoud A."/>
            <person name="Hajiyev E."/>
            <person name="Babayeva S."/>
            <person name="Izzatullayeva V."/>
            <person name="Mammadov A."/>
            <person name="Mammadov A."/>
            <person name="Sharifova S."/>
            <person name="Ojaghi J."/>
            <person name="Eynullazada K."/>
            <person name="Bayramov B."/>
            <person name="Abdulazimova A."/>
            <person name="Shahmuradov I."/>
        </authorList>
    </citation>
    <scope>NUCLEOTIDE SEQUENCE [LARGE SCALE GENOMIC DNA]</scope>
    <source>
        <strain evidence="3">cv. AG2017</strain>
        <tissue evidence="2">Leaf</tissue>
    </source>
</reference>
<feature type="compositionally biased region" description="Basic and acidic residues" evidence="1">
    <location>
        <begin position="142"/>
        <end position="158"/>
    </location>
</feature>
<dbReference type="AlphaFoldDB" id="A0A2I0KQT2"/>
<feature type="region of interest" description="Disordered" evidence="1">
    <location>
        <begin position="71"/>
        <end position="158"/>
    </location>
</feature>
<evidence type="ECO:0000313" key="3">
    <source>
        <dbReference type="Proteomes" id="UP000233551"/>
    </source>
</evidence>
<accession>A0A2I0KQT2</accession>
<comment type="caution">
    <text evidence="2">The sequence shown here is derived from an EMBL/GenBank/DDBJ whole genome shotgun (WGS) entry which is preliminary data.</text>
</comment>
<proteinExistence type="predicted"/>
<name>A0A2I0KQT2_PUNGR</name>
<dbReference type="Proteomes" id="UP000233551">
    <property type="component" value="Unassembled WGS sequence"/>
</dbReference>
<protein>
    <submittedName>
        <fullName evidence="2">Uncharacterized protein</fullName>
    </submittedName>
</protein>
<dbReference type="EMBL" id="PGOL01000434">
    <property type="protein sequence ID" value="PKI70680.1"/>
    <property type="molecule type" value="Genomic_DNA"/>
</dbReference>
<feature type="compositionally biased region" description="Polar residues" evidence="1">
    <location>
        <begin position="79"/>
        <end position="93"/>
    </location>
</feature>
<evidence type="ECO:0000313" key="2">
    <source>
        <dbReference type="EMBL" id="PKI70680.1"/>
    </source>
</evidence>
<organism evidence="2 3">
    <name type="scientific">Punica granatum</name>
    <name type="common">Pomegranate</name>
    <dbReference type="NCBI Taxonomy" id="22663"/>
    <lineage>
        <taxon>Eukaryota</taxon>
        <taxon>Viridiplantae</taxon>
        <taxon>Streptophyta</taxon>
        <taxon>Embryophyta</taxon>
        <taxon>Tracheophyta</taxon>
        <taxon>Spermatophyta</taxon>
        <taxon>Magnoliopsida</taxon>
        <taxon>eudicotyledons</taxon>
        <taxon>Gunneridae</taxon>
        <taxon>Pentapetalae</taxon>
        <taxon>rosids</taxon>
        <taxon>malvids</taxon>
        <taxon>Myrtales</taxon>
        <taxon>Lythraceae</taxon>
        <taxon>Punica</taxon>
    </lineage>
</organism>
<evidence type="ECO:0000256" key="1">
    <source>
        <dbReference type="SAM" id="MobiDB-lite"/>
    </source>
</evidence>